<evidence type="ECO:0000313" key="2">
    <source>
        <dbReference type="EMBL" id="CAH0995489.1"/>
    </source>
</evidence>
<name>A0ABM9ANY9_9BACT</name>
<keyword evidence="1" id="KW-0472">Membrane</keyword>
<keyword evidence="1" id="KW-0812">Transmembrane</keyword>
<dbReference type="Proteomes" id="UP000837932">
    <property type="component" value="Unassembled WGS sequence"/>
</dbReference>
<evidence type="ECO:0000313" key="3">
    <source>
        <dbReference type="Proteomes" id="UP000837932"/>
    </source>
</evidence>
<accession>A0ABM9ANY9</accession>
<keyword evidence="1" id="KW-1133">Transmembrane helix</keyword>
<reference evidence="2" key="1">
    <citation type="submission" date="2021-12" db="EMBL/GenBank/DDBJ databases">
        <authorList>
            <person name="Rodrigo-Torres L."/>
            <person name="Arahal R. D."/>
            <person name="Lucena T."/>
        </authorList>
    </citation>
    <scope>NUCLEOTIDE SEQUENCE</scope>
    <source>
        <strain evidence="2">CECT 8858</strain>
    </source>
</reference>
<dbReference type="EMBL" id="CAKLPY010000001">
    <property type="protein sequence ID" value="CAH0995489.1"/>
    <property type="molecule type" value="Genomic_DNA"/>
</dbReference>
<sequence>MFKNALSSIDGVSVYPIFSLIVFVVFFSALGFWVFKADKKYVKHMENLPFGKDE</sequence>
<evidence type="ECO:0000256" key="1">
    <source>
        <dbReference type="SAM" id="Phobius"/>
    </source>
</evidence>
<comment type="caution">
    <text evidence="2">The sequence shown here is derived from an EMBL/GenBank/DDBJ whole genome shotgun (WGS) entry which is preliminary data.</text>
</comment>
<keyword evidence="3" id="KW-1185">Reference proteome</keyword>
<evidence type="ECO:0008006" key="4">
    <source>
        <dbReference type="Google" id="ProtNLM"/>
    </source>
</evidence>
<organism evidence="2 3">
    <name type="scientific">Emticicia aquatica</name>
    <dbReference type="NCBI Taxonomy" id="1681835"/>
    <lineage>
        <taxon>Bacteria</taxon>
        <taxon>Pseudomonadati</taxon>
        <taxon>Bacteroidota</taxon>
        <taxon>Cytophagia</taxon>
        <taxon>Cytophagales</taxon>
        <taxon>Leadbetterellaceae</taxon>
        <taxon>Emticicia</taxon>
    </lineage>
</organism>
<gene>
    <name evidence="2" type="ORF">EMA8858_01612</name>
</gene>
<protein>
    <recommendedName>
        <fullName evidence="4">CcoQ/FixQ family Cbb3-type cytochrome c oxidase assembly chaperone</fullName>
    </recommendedName>
</protein>
<proteinExistence type="predicted"/>
<feature type="transmembrane region" description="Helical" evidence="1">
    <location>
        <begin position="12"/>
        <end position="35"/>
    </location>
</feature>
<dbReference type="RefSeq" id="WP_238806041.1">
    <property type="nucleotide sequence ID" value="NZ_CAKLPY010000001.1"/>
</dbReference>